<dbReference type="InterPro" id="IPR050126">
    <property type="entry name" value="Ap4A_hydrolase"/>
</dbReference>
<evidence type="ECO:0000259" key="1">
    <source>
        <dbReference type="Pfam" id="PF00149"/>
    </source>
</evidence>
<dbReference type="PANTHER" id="PTHR42850">
    <property type="entry name" value="METALLOPHOSPHOESTERASE"/>
    <property type="match status" value="1"/>
</dbReference>
<dbReference type="GO" id="GO:0005737">
    <property type="term" value="C:cytoplasm"/>
    <property type="evidence" value="ECO:0007669"/>
    <property type="project" value="TreeGrafter"/>
</dbReference>
<evidence type="ECO:0000313" key="3">
    <source>
        <dbReference type="Proteomes" id="UP000241426"/>
    </source>
</evidence>
<name>A0A2T3KML9_9GAMM</name>
<reference evidence="2 3" key="1">
    <citation type="submission" date="2018-01" db="EMBL/GenBank/DDBJ databases">
        <title>Whole genome sequencing of Histamine producing bacteria.</title>
        <authorList>
            <person name="Butler K."/>
        </authorList>
    </citation>
    <scope>NUCLEOTIDE SEQUENCE [LARGE SCALE GENOMIC DNA]</scope>
    <source>
        <strain evidence="2 3">FS-7.2</strain>
    </source>
</reference>
<sequence length="301" mass="34060">MISKVIGKFATFKFENNKDSRLFFCTDIHGKFRLLQESLKLLRFVNFPYSGEKTDKLICLGDIGDRGENSFSSLSAFRDNPNFFSLLGNHDLLLVNGTREPPKISKFNMFATLRSRDRSQWIDEGGAWHQNHDFSSIKLLGDWADTLPFAAQVEIGEHIIGLTHSSIVSNELFNKDNKPDFSNSNVKWSNTVSTTKEYNSITDILRKKKLINAIIFDRKPIRQDLALNVIGVDAMLHGHTLQEGTPKVLGNSISFDTGAFLMKKKSFSALTILEYAPSEDSVLGLFKIHQFKENDDGVYKI</sequence>
<dbReference type="Gene3D" id="3.60.21.10">
    <property type="match status" value="1"/>
</dbReference>
<dbReference type="EMBL" id="PYNF01000002">
    <property type="protein sequence ID" value="PSV00995.1"/>
    <property type="molecule type" value="Genomic_DNA"/>
</dbReference>
<accession>A0A2T3KML9</accession>
<dbReference type="AlphaFoldDB" id="A0A2T3KML9"/>
<dbReference type="SUPFAM" id="SSF56300">
    <property type="entry name" value="Metallo-dependent phosphatases"/>
    <property type="match status" value="1"/>
</dbReference>
<dbReference type="InterPro" id="IPR029052">
    <property type="entry name" value="Metallo-depent_PP-like"/>
</dbReference>
<feature type="domain" description="Calcineurin-like phosphoesterase" evidence="1">
    <location>
        <begin position="21"/>
        <end position="242"/>
    </location>
</feature>
<dbReference type="Pfam" id="PF00149">
    <property type="entry name" value="Metallophos"/>
    <property type="match status" value="1"/>
</dbReference>
<protein>
    <recommendedName>
        <fullName evidence="1">Calcineurin-like phosphoesterase domain-containing protein</fullName>
    </recommendedName>
</protein>
<gene>
    <name evidence="2" type="ORF">C9J27_02925</name>
</gene>
<proteinExistence type="predicted"/>
<dbReference type="GO" id="GO:0016791">
    <property type="term" value="F:phosphatase activity"/>
    <property type="evidence" value="ECO:0007669"/>
    <property type="project" value="TreeGrafter"/>
</dbReference>
<comment type="caution">
    <text evidence="2">The sequence shown here is derived from an EMBL/GenBank/DDBJ whole genome shotgun (WGS) entry which is preliminary data.</text>
</comment>
<dbReference type="Proteomes" id="UP000241426">
    <property type="component" value="Unassembled WGS sequence"/>
</dbReference>
<dbReference type="InterPro" id="IPR004843">
    <property type="entry name" value="Calcineurin-like_PHP"/>
</dbReference>
<organism evidence="2 3">
    <name type="scientific">Photobacterium kishitanii</name>
    <dbReference type="NCBI Taxonomy" id="318456"/>
    <lineage>
        <taxon>Bacteria</taxon>
        <taxon>Pseudomonadati</taxon>
        <taxon>Pseudomonadota</taxon>
        <taxon>Gammaproteobacteria</taxon>
        <taxon>Vibrionales</taxon>
        <taxon>Vibrionaceae</taxon>
        <taxon>Photobacterium</taxon>
    </lineage>
</organism>
<evidence type="ECO:0000313" key="2">
    <source>
        <dbReference type="EMBL" id="PSV00995.1"/>
    </source>
</evidence>
<dbReference type="RefSeq" id="WP_107288723.1">
    <property type="nucleotide sequence ID" value="NZ_PYNF01000002.1"/>
</dbReference>